<dbReference type="AlphaFoldDB" id="A0A4Z2D8E4"/>
<dbReference type="Proteomes" id="UP000311919">
    <property type="component" value="Unassembled WGS sequence"/>
</dbReference>
<protein>
    <submittedName>
        <fullName evidence="2">Uncharacterized protein</fullName>
    </submittedName>
</protein>
<evidence type="ECO:0000256" key="1">
    <source>
        <dbReference type="SAM" id="MobiDB-lite"/>
    </source>
</evidence>
<dbReference type="EMBL" id="SKCS01000212">
    <property type="protein sequence ID" value="TNN12781.1"/>
    <property type="molecule type" value="Genomic_DNA"/>
</dbReference>
<comment type="caution">
    <text evidence="2">The sequence shown here is derived from an EMBL/GenBank/DDBJ whole genome shotgun (WGS) entry which is preliminary data.</text>
</comment>
<sequence length="403" mass="44690">MPDGTDRRIKQSNFAASGGGRCRQPSVGAKLKPYINMFPNTLDNGLQPVSERHMSIVTSSSMHCIHSDDVGCSQQDDSVYNVSKTFKLPVSADTILANPKSYVNLLGLRRNGFTVLNHSDATAYYINFPPNSLGPNYFSDLICVQSTNSQPNNQGASSSQIPRVTASKQTLPDSLLDIPLIPSRRITTTDVSNDNNSHIPKTSQLHYAHLTLSDSIHNSTSDTCFGEKSSDLAINYGTGYEKKTSHQLSHFSRYGLSCDANYSETERLDHNCNQIGNKHNDRSLQGVNYVTIDMRQTRALSELEQELSISTGLMCNTSYRISWPKCFLSDHANNGKSYGNVKSTSIFSGLRKHFVRGKDKTAYGSNNAPTNSQERNRSAASLTSRIFNCFIHSFQLPHQQKRL</sequence>
<accession>A0A4Z2D8E4</accession>
<reference evidence="2 3" key="1">
    <citation type="submission" date="2019-03" db="EMBL/GenBank/DDBJ databases">
        <title>An improved genome assembly of the fluke Schistosoma japonicum.</title>
        <authorList>
            <person name="Hu W."/>
            <person name="Luo F."/>
            <person name="Yin M."/>
            <person name="Mo X."/>
            <person name="Sun C."/>
            <person name="Wu Q."/>
            <person name="Zhu B."/>
            <person name="Xiang M."/>
            <person name="Wang J."/>
            <person name="Wang Y."/>
            <person name="Zhang T."/>
            <person name="Xu B."/>
            <person name="Zheng H."/>
            <person name="Feng Z."/>
        </authorList>
    </citation>
    <scope>NUCLEOTIDE SEQUENCE [LARGE SCALE GENOMIC DNA]</scope>
    <source>
        <strain evidence="2">HuSjv2</strain>
        <tissue evidence="2">Worms</tissue>
    </source>
</reference>
<feature type="region of interest" description="Disordered" evidence="1">
    <location>
        <begin position="358"/>
        <end position="377"/>
    </location>
</feature>
<organism evidence="2 3">
    <name type="scientific">Schistosoma japonicum</name>
    <name type="common">Blood fluke</name>
    <dbReference type="NCBI Taxonomy" id="6182"/>
    <lineage>
        <taxon>Eukaryota</taxon>
        <taxon>Metazoa</taxon>
        <taxon>Spiralia</taxon>
        <taxon>Lophotrochozoa</taxon>
        <taxon>Platyhelminthes</taxon>
        <taxon>Trematoda</taxon>
        <taxon>Digenea</taxon>
        <taxon>Strigeidida</taxon>
        <taxon>Schistosomatoidea</taxon>
        <taxon>Schistosomatidae</taxon>
        <taxon>Schistosoma</taxon>
    </lineage>
</organism>
<evidence type="ECO:0000313" key="3">
    <source>
        <dbReference type="Proteomes" id="UP000311919"/>
    </source>
</evidence>
<name>A0A4Z2D8E4_SCHJA</name>
<gene>
    <name evidence="2" type="ORF">EWB00_003467</name>
</gene>
<proteinExistence type="predicted"/>
<feature type="compositionally biased region" description="Polar residues" evidence="1">
    <location>
        <begin position="363"/>
        <end position="377"/>
    </location>
</feature>
<evidence type="ECO:0000313" key="2">
    <source>
        <dbReference type="EMBL" id="TNN12781.1"/>
    </source>
</evidence>
<keyword evidence="3" id="KW-1185">Reference proteome</keyword>
<dbReference type="OrthoDB" id="6246337at2759"/>